<dbReference type="CDD" id="cd02440">
    <property type="entry name" value="AdoMet_MTases"/>
    <property type="match status" value="1"/>
</dbReference>
<evidence type="ECO:0000313" key="13">
    <source>
        <dbReference type="Proteomes" id="UP001153076"/>
    </source>
</evidence>
<dbReference type="AlphaFoldDB" id="A0A9Q1JPS3"/>
<dbReference type="InterPro" id="IPR041661">
    <property type="entry name" value="ZN622/Rei1/Reh1_Znf-C2H2"/>
</dbReference>
<feature type="domain" description="Protein arginine N-methyltransferase" evidence="11">
    <location>
        <begin position="477"/>
        <end position="610"/>
    </location>
</feature>
<keyword evidence="8" id="KW-0812">Transmembrane</keyword>
<dbReference type="PANTHER" id="PTHR11006:SF89">
    <property type="entry name" value="PROTEIN ARGININE N-METHYLTRANSFERASE 3-RELATED"/>
    <property type="match status" value="1"/>
</dbReference>
<protein>
    <recommendedName>
        <fullName evidence="14">C2H2-type domain-containing protein</fullName>
    </recommendedName>
</protein>
<name>A0A9Q1JPS3_9CARY</name>
<organism evidence="12 13">
    <name type="scientific">Carnegiea gigantea</name>
    <dbReference type="NCBI Taxonomy" id="171969"/>
    <lineage>
        <taxon>Eukaryota</taxon>
        <taxon>Viridiplantae</taxon>
        <taxon>Streptophyta</taxon>
        <taxon>Embryophyta</taxon>
        <taxon>Tracheophyta</taxon>
        <taxon>Spermatophyta</taxon>
        <taxon>Magnoliopsida</taxon>
        <taxon>eudicotyledons</taxon>
        <taxon>Gunneridae</taxon>
        <taxon>Pentapetalae</taxon>
        <taxon>Caryophyllales</taxon>
        <taxon>Cactineae</taxon>
        <taxon>Cactaceae</taxon>
        <taxon>Cactoideae</taxon>
        <taxon>Echinocereeae</taxon>
        <taxon>Carnegiea</taxon>
    </lineage>
</organism>
<comment type="catalytic activity">
    <reaction evidence="4">
        <text>L-arginyl-[protein] + 2 S-adenosyl-L-methionine = N(omega),N(omega)-dimethyl-L-arginyl-[protein] + 2 S-adenosyl-L-homocysteine + 2 H(+)</text>
        <dbReference type="Rhea" id="RHEA:48096"/>
        <dbReference type="Rhea" id="RHEA-COMP:10532"/>
        <dbReference type="Rhea" id="RHEA-COMP:11991"/>
        <dbReference type="ChEBI" id="CHEBI:15378"/>
        <dbReference type="ChEBI" id="CHEBI:29965"/>
        <dbReference type="ChEBI" id="CHEBI:57856"/>
        <dbReference type="ChEBI" id="CHEBI:59789"/>
        <dbReference type="ChEBI" id="CHEBI:61897"/>
        <dbReference type="EC" id="2.1.1.319"/>
    </reaction>
    <physiologicalReaction direction="left-to-right" evidence="4">
        <dbReference type="Rhea" id="RHEA:48097"/>
    </physiologicalReaction>
</comment>
<dbReference type="InterPro" id="IPR036236">
    <property type="entry name" value="Znf_C2H2_sf"/>
</dbReference>
<evidence type="ECO:0000259" key="9">
    <source>
        <dbReference type="Pfam" id="PF08241"/>
    </source>
</evidence>
<feature type="transmembrane region" description="Helical" evidence="8">
    <location>
        <begin position="448"/>
        <end position="469"/>
    </location>
</feature>
<evidence type="ECO:0008006" key="14">
    <source>
        <dbReference type="Google" id="ProtNLM"/>
    </source>
</evidence>
<keyword evidence="2 6" id="KW-0808">Transferase</keyword>
<evidence type="ECO:0000256" key="2">
    <source>
        <dbReference type="ARBA" id="ARBA00022679"/>
    </source>
</evidence>
<dbReference type="GO" id="GO:0005634">
    <property type="term" value="C:nucleus"/>
    <property type="evidence" value="ECO:0007669"/>
    <property type="project" value="TreeGrafter"/>
</dbReference>
<comment type="caution">
    <text evidence="12">The sequence shown here is derived from an EMBL/GenBank/DDBJ whole genome shotgun (WGS) entry which is preliminary data.</text>
</comment>
<proteinExistence type="predicted"/>
<dbReference type="EMBL" id="JAKOGI010000971">
    <property type="protein sequence ID" value="KAJ8428769.1"/>
    <property type="molecule type" value="Genomic_DNA"/>
</dbReference>
<dbReference type="Gene3D" id="3.40.50.150">
    <property type="entry name" value="Vaccinia Virus protein VP39"/>
    <property type="match status" value="1"/>
</dbReference>
<evidence type="ECO:0000313" key="12">
    <source>
        <dbReference type="EMBL" id="KAJ8428769.1"/>
    </source>
</evidence>
<evidence type="ECO:0000256" key="5">
    <source>
        <dbReference type="ARBA" id="ARBA00049303"/>
    </source>
</evidence>
<dbReference type="Gene3D" id="2.70.160.11">
    <property type="entry name" value="Hnrnp arginine n-methyltransferase1"/>
    <property type="match status" value="1"/>
</dbReference>
<dbReference type="InterPro" id="IPR029063">
    <property type="entry name" value="SAM-dependent_MTases_sf"/>
</dbReference>
<dbReference type="PROSITE" id="PS51678">
    <property type="entry name" value="SAM_MT_PRMT"/>
    <property type="match status" value="1"/>
</dbReference>
<comment type="catalytic activity">
    <reaction evidence="5">
        <text>L-arginyl-[protein] + S-adenosyl-L-methionine = N(omega)-methyl-L-arginyl-[protein] + S-adenosyl-L-homocysteine + H(+)</text>
        <dbReference type="Rhea" id="RHEA:48100"/>
        <dbReference type="Rhea" id="RHEA-COMP:10532"/>
        <dbReference type="Rhea" id="RHEA-COMP:11990"/>
        <dbReference type="ChEBI" id="CHEBI:15378"/>
        <dbReference type="ChEBI" id="CHEBI:29965"/>
        <dbReference type="ChEBI" id="CHEBI:57856"/>
        <dbReference type="ChEBI" id="CHEBI:59789"/>
        <dbReference type="ChEBI" id="CHEBI:65280"/>
    </reaction>
    <physiologicalReaction direction="left-to-right" evidence="5">
        <dbReference type="Rhea" id="RHEA:48101"/>
    </physiologicalReaction>
</comment>
<evidence type="ECO:0000256" key="3">
    <source>
        <dbReference type="ARBA" id="ARBA00022691"/>
    </source>
</evidence>
<evidence type="ECO:0000256" key="4">
    <source>
        <dbReference type="ARBA" id="ARBA00047384"/>
    </source>
</evidence>
<feature type="domain" description="Methyltransferase type 11" evidence="9">
    <location>
        <begin position="312"/>
        <end position="428"/>
    </location>
</feature>
<feature type="region of interest" description="Disordered" evidence="7">
    <location>
        <begin position="1"/>
        <end position="48"/>
    </location>
</feature>
<dbReference type="InterPro" id="IPR055135">
    <property type="entry name" value="PRMT_dom"/>
</dbReference>
<dbReference type="GO" id="GO:0042054">
    <property type="term" value="F:histone methyltransferase activity"/>
    <property type="evidence" value="ECO:0007669"/>
    <property type="project" value="TreeGrafter"/>
</dbReference>
<evidence type="ECO:0000256" key="8">
    <source>
        <dbReference type="SAM" id="Phobius"/>
    </source>
</evidence>
<dbReference type="InterPro" id="IPR013216">
    <property type="entry name" value="Methyltransf_11"/>
</dbReference>
<dbReference type="SUPFAM" id="SSF53335">
    <property type="entry name" value="S-adenosyl-L-methionine-dependent methyltransferases"/>
    <property type="match status" value="1"/>
</dbReference>
<dbReference type="PANTHER" id="PTHR11006">
    <property type="entry name" value="PROTEIN ARGININE N-METHYLTRANSFERASE"/>
    <property type="match status" value="1"/>
</dbReference>
<dbReference type="Pfam" id="PF12756">
    <property type="entry name" value="zf-C2H2_2"/>
    <property type="match status" value="1"/>
</dbReference>
<dbReference type="SUPFAM" id="SSF57667">
    <property type="entry name" value="beta-beta-alpha zinc fingers"/>
    <property type="match status" value="1"/>
</dbReference>
<dbReference type="GO" id="GO:0035242">
    <property type="term" value="F:protein-arginine omega-N asymmetric methyltransferase activity"/>
    <property type="evidence" value="ECO:0007669"/>
    <property type="project" value="UniProtKB-EC"/>
</dbReference>
<evidence type="ECO:0000256" key="1">
    <source>
        <dbReference type="ARBA" id="ARBA00022603"/>
    </source>
</evidence>
<keyword evidence="8" id="KW-0472">Membrane</keyword>
<sequence length="673" mass="74417">MATNSSKNKEVEQLNIDSEDDEDYDDDQEAEGWEDWNADESEENGDGDGDSEFKCLFCESNFGSCGSLFEHCASKHHFDFAGIKKSLDLDFYGCFKLVNCIRRMVAQNTCWSCGHQCKSNQELQNHLHKPSISKELKKFWDDEKYLQPFMEGDSLLYSFDQDEDFEEDESIPVVDQEELMKIREEVGNVCIDDEIMVNADACTSLTSNGKGMKDLASTSDSSVNATSSSQKDKVNGICVEHDSSYKRQTDTPLKVSFANVAASEIRKVNESYFGSYSSFGIHREMLSDKVRMDAYGQAILKNPSLLNGATVLDVGCGTGILSLFAAQAGASRVIAVDASAKMASVATQIAKDNGLLRIGNVGNGDEQHKGVVEVVHGMVEDLDKSLQIEPHSIDVLLSEWMGYCLLYESMLSSVLYARDRWLKPGGAILPDTATMASSLYLSLSLSQIFFFCCYTGGLMAFFVFLQFAAGIGRGGTSLPFWENIYGFNMSCVGKELVEDAAQFPIVDVIDSRDIVTDTAVLQTFDLSTMRLDDLDFTSCIELQPRLECHTKSIDTKSGPASCHGIVLWFDTGFTSRFCRETPANLSTSPYTARTHWAQTILTFKEPIALSLEKPNMEKAAVVGTECCPASKIQFRISIARASQHRAIDISIEPSAVGHDSGKRVWPVQIFNLL</sequence>
<dbReference type="Pfam" id="PF08241">
    <property type="entry name" value="Methyltransf_11"/>
    <property type="match status" value="1"/>
</dbReference>
<dbReference type="InterPro" id="IPR025799">
    <property type="entry name" value="Arg_MeTrfase"/>
</dbReference>
<reference evidence="12" key="1">
    <citation type="submission" date="2022-04" db="EMBL/GenBank/DDBJ databases">
        <title>Carnegiea gigantea Genome sequencing and assembly v2.</title>
        <authorList>
            <person name="Copetti D."/>
            <person name="Sanderson M.J."/>
            <person name="Burquez A."/>
            <person name="Wojciechowski M.F."/>
        </authorList>
    </citation>
    <scope>NUCLEOTIDE SEQUENCE</scope>
    <source>
        <strain evidence="12">SGP5-SGP5p</strain>
        <tissue evidence="12">Aerial part</tissue>
    </source>
</reference>
<feature type="compositionally biased region" description="Acidic residues" evidence="7">
    <location>
        <begin position="17"/>
        <end position="48"/>
    </location>
</feature>
<feature type="domain" description="ZN622/Rei1/Reh1 zinc finger C2H2-type" evidence="10">
    <location>
        <begin position="54"/>
        <end position="129"/>
    </location>
</feature>
<keyword evidence="13" id="KW-1185">Reference proteome</keyword>
<evidence type="ECO:0000259" key="11">
    <source>
        <dbReference type="Pfam" id="PF22528"/>
    </source>
</evidence>
<evidence type="ECO:0000259" key="10">
    <source>
        <dbReference type="Pfam" id="PF12756"/>
    </source>
</evidence>
<keyword evidence="3 6" id="KW-0949">S-adenosyl-L-methionine</keyword>
<dbReference type="GO" id="GO:0032259">
    <property type="term" value="P:methylation"/>
    <property type="evidence" value="ECO:0007669"/>
    <property type="project" value="UniProtKB-KW"/>
</dbReference>
<evidence type="ECO:0000256" key="6">
    <source>
        <dbReference type="PROSITE-ProRule" id="PRU01015"/>
    </source>
</evidence>
<dbReference type="Pfam" id="PF22528">
    <property type="entry name" value="PRMT_C"/>
    <property type="match status" value="1"/>
</dbReference>
<accession>A0A9Q1JPS3</accession>
<dbReference type="Proteomes" id="UP001153076">
    <property type="component" value="Unassembled WGS sequence"/>
</dbReference>
<keyword evidence="1 6" id="KW-0489">Methyltransferase</keyword>
<keyword evidence="8" id="KW-1133">Transmembrane helix</keyword>
<dbReference type="FunFam" id="3.40.50.150:FF:000016">
    <property type="entry name" value="Protein arginine N-methyltransferase 6"/>
    <property type="match status" value="1"/>
</dbReference>
<dbReference type="OrthoDB" id="7848332at2759"/>
<gene>
    <name evidence="12" type="ORF">Cgig2_010773</name>
</gene>
<evidence type="ECO:0000256" key="7">
    <source>
        <dbReference type="SAM" id="MobiDB-lite"/>
    </source>
</evidence>